<organism evidence="1 2">
    <name type="scientific">Vigna unguiculata</name>
    <name type="common">Cowpea</name>
    <dbReference type="NCBI Taxonomy" id="3917"/>
    <lineage>
        <taxon>Eukaryota</taxon>
        <taxon>Viridiplantae</taxon>
        <taxon>Streptophyta</taxon>
        <taxon>Embryophyta</taxon>
        <taxon>Tracheophyta</taxon>
        <taxon>Spermatophyta</taxon>
        <taxon>Magnoliopsida</taxon>
        <taxon>eudicotyledons</taxon>
        <taxon>Gunneridae</taxon>
        <taxon>Pentapetalae</taxon>
        <taxon>rosids</taxon>
        <taxon>fabids</taxon>
        <taxon>Fabales</taxon>
        <taxon>Fabaceae</taxon>
        <taxon>Papilionoideae</taxon>
        <taxon>50 kb inversion clade</taxon>
        <taxon>NPAAA clade</taxon>
        <taxon>indigoferoid/millettioid clade</taxon>
        <taxon>Phaseoleae</taxon>
        <taxon>Vigna</taxon>
    </lineage>
</organism>
<keyword evidence="2" id="KW-1185">Reference proteome</keyword>
<name>A0A4D6LUW7_VIGUN</name>
<dbReference type="EMBL" id="CP039349">
    <property type="protein sequence ID" value="QCD92732.1"/>
    <property type="molecule type" value="Genomic_DNA"/>
</dbReference>
<evidence type="ECO:0000313" key="2">
    <source>
        <dbReference type="Proteomes" id="UP000501690"/>
    </source>
</evidence>
<proteinExistence type="predicted"/>
<sequence>MARPSEYSRKPDVLSARVLVQARDFGFGRVVVSPRRELAERYCCRTRSGDNA</sequence>
<dbReference type="Proteomes" id="UP000501690">
    <property type="component" value="Linkage Group LG5"/>
</dbReference>
<protein>
    <submittedName>
        <fullName evidence="1">Uncharacterized protein</fullName>
    </submittedName>
</protein>
<reference evidence="1 2" key="1">
    <citation type="submission" date="2019-04" db="EMBL/GenBank/DDBJ databases">
        <title>An improved genome assembly and genetic linkage map for asparagus bean, Vigna unguiculata ssp. sesquipedialis.</title>
        <authorList>
            <person name="Xia Q."/>
            <person name="Zhang R."/>
            <person name="Dong Y."/>
        </authorList>
    </citation>
    <scope>NUCLEOTIDE SEQUENCE [LARGE SCALE GENOMIC DNA]</scope>
    <source>
        <tissue evidence="1">Leaf</tissue>
    </source>
</reference>
<dbReference type="AlphaFoldDB" id="A0A4D6LUW7"/>
<accession>A0A4D6LUW7</accession>
<evidence type="ECO:0000313" key="1">
    <source>
        <dbReference type="EMBL" id="QCD92732.1"/>
    </source>
</evidence>
<gene>
    <name evidence="1" type="ORF">DEO72_LG5g801</name>
</gene>